<gene>
    <name evidence="1" type="ORF">MEUPH1_LOCUS6161</name>
</gene>
<dbReference type="Proteomes" id="UP001160148">
    <property type="component" value="Unassembled WGS sequence"/>
</dbReference>
<dbReference type="AlphaFoldDB" id="A0AAV0VZL4"/>
<proteinExistence type="predicted"/>
<comment type="caution">
    <text evidence="1">The sequence shown here is derived from an EMBL/GenBank/DDBJ whole genome shotgun (WGS) entry which is preliminary data.</text>
</comment>
<keyword evidence="2" id="KW-1185">Reference proteome</keyword>
<name>A0AAV0VZL4_9HEMI</name>
<dbReference type="EMBL" id="CARXXK010000001">
    <property type="protein sequence ID" value="CAI6349619.1"/>
    <property type="molecule type" value="Genomic_DNA"/>
</dbReference>
<protein>
    <submittedName>
        <fullName evidence="1">Uncharacterized protein</fullName>
    </submittedName>
</protein>
<reference evidence="1 2" key="1">
    <citation type="submission" date="2023-01" db="EMBL/GenBank/DDBJ databases">
        <authorList>
            <person name="Whitehead M."/>
        </authorList>
    </citation>
    <scope>NUCLEOTIDE SEQUENCE [LARGE SCALE GENOMIC DNA]</scope>
</reference>
<accession>A0AAV0VZL4</accession>
<evidence type="ECO:0000313" key="2">
    <source>
        <dbReference type="Proteomes" id="UP001160148"/>
    </source>
</evidence>
<evidence type="ECO:0000313" key="1">
    <source>
        <dbReference type="EMBL" id="CAI6349619.1"/>
    </source>
</evidence>
<organism evidence="1 2">
    <name type="scientific">Macrosiphum euphorbiae</name>
    <name type="common">potato aphid</name>
    <dbReference type="NCBI Taxonomy" id="13131"/>
    <lineage>
        <taxon>Eukaryota</taxon>
        <taxon>Metazoa</taxon>
        <taxon>Ecdysozoa</taxon>
        <taxon>Arthropoda</taxon>
        <taxon>Hexapoda</taxon>
        <taxon>Insecta</taxon>
        <taxon>Pterygota</taxon>
        <taxon>Neoptera</taxon>
        <taxon>Paraneoptera</taxon>
        <taxon>Hemiptera</taxon>
        <taxon>Sternorrhyncha</taxon>
        <taxon>Aphidomorpha</taxon>
        <taxon>Aphidoidea</taxon>
        <taxon>Aphididae</taxon>
        <taxon>Macrosiphini</taxon>
        <taxon>Macrosiphum</taxon>
    </lineage>
</organism>
<sequence length="99" mass="11773">MDELEMENKFNNIISDIVQKKRSDNNSFLTIIDEYNIHIEQLKHSKFVLKTPGEKKSMKDYRLVRKYDILTINNKERLIKPINDDSAIGTILYYVTTYN</sequence>